<gene>
    <name evidence="2" type="ORF">RF55_15672</name>
</gene>
<evidence type="ECO:0000256" key="1">
    <source>
        <dbReference type="SAM" id="MobiDB-lite"/>
    </source>
</evidence>
<sequence length="88" mass="10136">MEGAKRERYEGDEGKDGKEGGGGLRGKDQREKEVVRGEHIKEEDKEIKWRKSGIWRKGRRRGEGNLRNGRDQEWNWGEEGRRGGEGGI</sequence>
<protein>
    <submittedName>
        <fullName evidence="2">Uncharacterized protein</fullName>
    </submittedName>
</protein>
<organism evidence="2 3">
    <name type="scientific">Lasius niger</name>
    <name type="common">Black garden ant</name>
    <dbReference type="NCBI Taxonomy" id="67767"/>
    <lineage>
        <taxon>Eukaryota</taxon>
        <taxon>Metazoa</taxon>
        <taxon>Ecdysozoa</taxon>
        <taxon>Arthropoda</taxon>
        <taxon>Hexapoda</taxon>
        <taxon>Insecta</taxon>
        <taxon>Pterygota</taxon>
        <taxon>Neoptera</taxon>
        <taxon>Endopterygota</taxon>
        <taxon>Hymenoptera</taxon>
        <taxon>Apocrita</taxon>
        <taxon>Aculeata</taxon>
        <taxon>Formicoidea</taxon>
        <taxon>Formicidae</taxon>
        <taxon>Formicinae</taxon>
        <taxon>Lasius</taxon>
        <taxon>Lasius</taxon>
    </lineage>
</organism>
<dbReference type="Proteomes" id="UP000036403">
    <property type="component" value="Unassembled WGS sequence"/>
</dbReference>
<name>A0A0J7K5M5_LASNI</name>
<comment type="caution">
    <text evidence="2">The sequence shown here is derived from an EMBL/GenBank/DDBJ whole genome shotgun (WGS) entry which is preliminary data.</text>
</comment>
<reference evidence="2 3" key="1">
    <citation type="submission" date="2015-04" db="EMBL/GenBank/DDBJ databases">
        <title>Lasius niger genome sequencing.</title>
        <authorList>
            <person name="Konorov E.A."/>
            <person name="Nikitin M.A."/>
            <person name="Kirill M.V."/>
            <person name="Chang P."/>
        </authorList>
    </citation>
    <scope>NUCLEOTIDE SEQUENCE [LARGE SCALE GENOMIC DNA]</scope>
    <source>
        <tissue evidence="2">Whole</tissue>
    </source>
</reference>
<dbReference type="EMBL" id="LBMM01013433">
    <property type="protein sequence ID" value="KMQ85642.1"/>
    <property type="molecule type" value="Genomic_DNA"/>
</dbReference>
<feature type="region of interest" description="Disordered" evidence="1">
    <location>
        <begin position="1"/>
        <end position="88"/>
    </location>
</feature>
<dbReference type="PaxDb" id="67767-A0A0J7K5M5"/>
<feature type="compositionally biased region" description="Basic and acidic residues" evidence="1">
    <location>
        <begin position="1"/>
        <end position="49"/>
    </location>
</feature>
<dbReference type="AlphaFoldDB" id="A0A0J7K5M5"/>
<feature type="compositionally biased region" description="Basic and acidic residues" evidence="1">
    <location>
        <begin position="61"/>
        <end position="88"/>
    </location>
</feature>
<evidence type="ECO:0000313" key="2">
    <source>
        <dbReference type="EMBL" id="KMQ85642.1"/>
    </source>
</evidence>
<evidence type="ECO:0000313" key="3">
    <source>
        <dbReference type="Proteomes" id="UP000036403"/>
    </source>
</evidence>
<keyword evidence="3" id="KW-1185">Reference proteome</keyword>
<proteinExistence type="predicted"/>
<feature type="compositionally biased region" description="Basic residues" evidence="1">
    <location>
        <begin position="50"/>
        <end position="60"/>
    </location>
</feature>
<accession>A0A0J7K5M5</accession>